<dbReference type="GO" id="GO:0004519">
    <property type="term" value="F:endonuclease activity"/>
    <property type="evidence" value="ECO:0007669"/>
    <property type="project" value="UniProtKB-KW"/>
</dbReference>
<organism evidence="2 3">
    <name type="scientific">Flavipsychrobacter stenotrophus</name>
    <dbReference type="NCBI Taxonomy" id="2077091"/>
    <lineage>
        <taxon>Bacteria</taxon>
        <taxon>Pseudomonadati</taxon>
        <taxon>Bacteroidota</taxon>
        <taxon>Chitinophagia</taxon>
        <taxon>Chitinophagales</taxon>
        <taxon>Chitinophagaceae</taxon>
        <taxon>Flavipsychrobacter</taxon>
    </lineage>
</organism>
<proteinExistence type="predicted"/>
<evidence type="ECO:0000259" key="1">
    <source>
        <dbReference type="Pfam" id="PF19580"/>
    </source>
</evidence>
<comment type="caution">
    <text evidence="2">The sequence shown here is derived from an EMBL/GenBank/DDBJ whole genome shotgun (WGS) entry which is preliminary data.</text>
</comment>
<keyword evidence="3" id="KW-1185">Reference proteome</keyword>
<evidence type="ECO:0000313" key="2">
    <source>
        <dbReference type="EMBL" id="PQJ11308.1"/>
    </source>
</evidence>
<dbReference type="SUPFAM" id="SSF56219">
    <property type="entry name" value="DNase I-like"/>
    <property type="match status" value="1"/>
</dbReference>
<dbReference type="InterPro" id="IPR036691">
    <property type="entry name" value="Endo/exonu/phosph_ase_sf"/>
</dbReference>
<name>A0A2S7SX69_9BACT</name>
<sequence length="355" mass="40327">MIISRIIKYPALSILFVAFLIASCKNTENKIERSEPQKNVNKITVAFYNCENLFDTHHQPGKQDEDFTPEGKYHYTQRIFEQKLHNLATVFQSMNSEHNNLAIAGLAEVENDRVLQDLCSQPELGDKHFRHICHAGPDPRGINVGFIYDPSLFILLNEEIVPVIFTGTGHRSHGRDILHIQGVLDGDTVHVFVNHWTSRRKGEDESERKRVQAAQANKTAIDELMNVNPNTKVIVMGDFNDNPTDRSIGVVLAATGNKNVSNSIALYNPFEQIFNSGEGTEKYRSTWNLFDQIIVSGAFLSDKAQHLHFNKAEIYRPAFITDHKKHDETPKRSFAGSRWMNGYSDHFPVLIELAK</sequence>
<dbReference type="PANTHER" id="PTHR42834">
    <property type="entry name" value="ENDONUCLEASE/EXONUCLEASE/PHOSPHATASE FAMILY PROTEIN (AFU_ORTHOLOGUE AFUA_3G09210)"/>
    <property type="match status" value="1"/>
</dbReference>
<keyword evidence="2" id="KW-0255">Endonuclease</keyword>
<dbReference type="Gene3D" id="3.60.10.10">
    <property type="entry name" value="Endonuclease/exonuclease/phosphatase"/>
    <property type="match status" value="1"/>
</dbReference>
<keyword evidence="2" id="KW-0540">Nuclease</keyword>
<gene>
    <name evidence="2" type="ORF">CJD36_005770</name>
</gene>
<keyword evidence="2" id="KW-0378">Hydrolase</keyword>
<dbReference type="PROSITE" id="PS51257">
    <property type="entry name" value="PROKAR_LIPOPROTEIN"/>
    <property type="match status" value="1"/>
</dbReference>
<evidence type="ECO:0000313" key="3">
    <source>
        <dbReference type="Proteomes" id="UP000239872"/>
    </source>
</evidence>
<dbReference type="InterPro" id="IPR005135">
    <property type="entry name" value="Endo/exonuclease/phosphatase"/>
</dbReference>
<protein>
    <submittedName>
        <fullName evidence="2">Endonuclease</fullName>
    </submittedName>
</protein>
<dbReference type="OrthoDB" id="9802724at2"/>
<dbReference type="EMBL" id="PPSL01000002">
    <property type="protein sequence ID" value="PQJ11308.1"/>
    <property type="molecule type" value="Genomic_DNA"/>
</dbReference>
<accession>A0A2S7SX69</accession>
<dbReference type="RefSeq" id="WP_105038187.1">
    <property type="nucleotide sequence ID" value="NZ_PPSL01000002.1"/>
</dbReference>
<dbReference type="Proteomes" id="UP000239872">
    <property type="component" value="Unassembled WGS sequence"/>
</dbReference>
<feature type="domain" description="Endonuclease/exonuclease/phosphatase" evidence="1">
    <location>
        <begin position="44"/>
        <end position="355"/>
    </location>
</feature>
<dbReference type="AlphaFoldDB" id="A0A2S7SX69"/>
<reference evidence="2 3" key="1">
    <citation type="submission" date="2018-01" db="EMBL/GenBank/DDBJ databases">
        <title>A novel member of the phylum Bacteroidetes isolated from glacier ice.</title>
        <authorList>
            <person name="Liu Q."/>
            <person name="Xin Y.-H."/>
        </authorList>
    </citation>
    <scope>NUCLEOTIDE SEQUENCE [LARGE SCALE GENOMIC DNA]</scope>
    <source>
        <strain evidence="2 3">RB1R16</strain>
    </source>
</reference>
<dbReference type="Pfam" id="PF19580">
    <property type="entry name" value="Exo_endo_phos_3"/>
    <property type="match status" value="1"/>
</dbReference>
<dbReference type="PANTHER" id="PTHR42834:SF1">
    <property type="entry name" value="ENDONUCLEASE_EXONUCLEASE_PHOSPHATASE FAMILY PROTEIN (AFU_ORTHOLOGUE AFUA_3G09210)"/>
    <property type="match status" value="1"/>
</dbReference>